<name>A0A402AWQ3_9CHLR</name>
<dbReference type="InterPro" id="IPR021527">
    <property type="entry name" value="DUF2795"/>
</dbReference>
<dbReference type="AlphaFoldDB" id="A0A402AWQ3"/>
<accession>A0A402AWQ3</accession>
<reference evidence="2" key="1">
    <citation type="submission" date="2018-12" db="EMBL/GenBank/DDBJ databases">
        <title>Tengunoibacter tsumagoiensis gen. nov., sp. nov., Dictyobacter kobayashii sp. nov., D. alpinus sp. nov., and D. joshuensis sp. nov. and description of Dictyobacteraceae fam. nov. within the order Ktedonobacterales isolated from Tengu-no-mugimeshi.</title>
        <authorList>
            <person name="Wang C.M."/>
            <person name="Zheng Y."/>
            <person name="Sakai Y."/>
            <person name="Toyoda A."/>
            <person name="Minakuchi Y."/>
            <person name="Abe K."/>
            <person name="Yokota A."/>
            <person name="Yabe S."/>
        </authorList>
    </citation>
    <scope>NUCLEOTIDE SEQUENCE [LARGE SCALE GENOMIC DNA]</scope>
    <source>
        <strain evidence="2">Uno11</strain>
    </source>
</reference>
<comment type="caution">
    <text evidence="1">The sequence shown here is derived from an EMBL/GenBank/DDBJ whole genome shotgun (WGS) entry which is preliminary data.</text>
</comment>
<protein>
    <recommendedName>
        <fullName evidence="3">DUF2795 domain-containing protein</fullName>
    </recommendedName>
</protein>
<gene>
    <name evidence="1" type="ORF">KDK_72530</name>
</gene>
<dbReference type="RefSeq" id="WP_126556888.1">
    <property type="nucleotide sequence ID" value="NZ_BIFS01000002.1"/>
</dbReference>
<dbReference type="Proteomes" id="UP000287188">
    <property type="component" value="Unassembled WGS sequence"/>
</dbReference>
<sequence length="72" mass="8538">MAKAESVNIDQYLQGLKFPVQREELVNHARKQGADEQTCRQLNQLPNLHYRTINEVNRDWQQSWDDNKASRN</sequence>
<evidence type="ECO:0008006" key="3">
    <source>
        <dbReference type="Google" id="ProtNLM"/>
    </source>
</evidence>
<evidence type="ECO:0000313" key="2">
    <source>
        <dbReference type="Proteomes" id="UP000287188"/>
    </source>
</evidence>
<evidence type="ECO:0000313" key="1">
    <source>
        <dbReference type="EMBL" id="GCE23453.1"/>
    </source>
</evidence>
<proteinExistence type="predicted"/>
<dbReference type="Pfam" id="PF11387">
    <property type="entry name" value="DUF2795"/>
    <property type="match status" value="1"/>
</dbReference>
<keyword evidence="2" id="KW-1185">Reference proteome</keyword>
<dbReference type="EMBL" id="BIFS01000002">
    <property type="protein sequence ID" value="GCE23453.1"/>
    <property type="molecule type" value="Genomic_DNA"/>
</dbReference>
<organism evidence="1 2">
    <name type="scientific">Dictyobacter kobayashii</name>
    <dbReference type="NCBI Taxonomy" id="2014872"/>
    <lineage>
        <taxon>Bacteria</taxon>
        <taxon>Bacillati</taxon>
        <taxon>Chloroflexota</taxon>
        <taxon>Ktedonobacteria</taxon>
        <taxon>Ktedonobacterales</taxon>
        <taxon>Dictyobacteraceae</taxon>
        <taxon>Dictyobacter</taxon>
    </lineage>
</organism>
<dbReference type="OrthoDB" id="165399at2"/>